<evidence type="ECO:0000313" key="2">
    <source>
        <dbReference type="Proteomes" id="UP001229421"/>
    </source>
</evidence>
<dbReference type="Proteomes" id="UP001229421">
    <property type="component" value="Unassembled WGS sequence"/>
</dbReference>
<reference evidence="1" key="1">
    <citation type="journal article" date="2023" name="bioRxiv">
        <title>Improved chromosome-level genome assembly for marigold (Tagetes erecta).</title>
        <authorList>
            <person name="Jiang F."/>
            <person name="Yuan L."/>
            <person name="Wang S."/>
            <person name="Wang H."/>
            <person name="Xu D."/>
            <person name="Wang A."/>
            <person name="Fan W."/>
        </authorList>
    </citation>
    <scope>NUCLEOTIDE SEQUENCE</scope>
    <source>
        <strain evidence="1">WSJ</strain>
        <tissue evidence="1">Leaf</tissue>
    </source>
</reference>
<proteinExistence type="predicted"/>
<evidence type="ECO:0000313" key="1">
    <source>
        <dbReference type="EMBL" id="KAK1406013.1"/>
    </source>
</evidence>
<sequence length="96" mass="11255">MGILGVRFFFFSYLRYFELDEQIAPKSSQCLKEKEELTKPKEYRAKHAVFSRQAAIKSWEKGFFFFMIVDVLTHAQDPLMVVRLASLSAFPRPKTD</sequence>
<keyword evidence="2" id="KW-1185">Reference proteome</keyword>
<protein>
    <submittedName>
        <fullName evidence="1">Uncharacterized protein</fullName>
    </submittedName>
</protein>
<gene>
    <name evidence="1" type="ORF">QVD17_42324</name>
</gene>
<accession>A0AAD8JLJ7</accession>
<comment type="caution">
    <text evidence="1">The sequence shown here is derived from an EMBL/GenBank/DDBJ whole genome shotgun (WGS) entry which is preliminary data.</text>
</comment>
<dbReference type="EMBL" id="JAUHHV010000015">
    <property type="protein sequence ID" value="KAK1406013.1"/>
    <property type="molecule type" value="Genomic_DNA"/>
</dbReference>
<name>A0AAD8JLJ7_TARER</name>
<organism evidence="1 2">
    <name type="scientific">Tagetes erecta</name>
    <name type="common">African marigold</name>
    <dbReference type="NCBI Taxonomy" id="13708"/>
    <lineage>
        <taxon>Eukaryota</taxon>
        <taxon>Viridiplantae</taxon>
        <taxon>Streptophyta</taxon>
        <taxon>Embryophyta</taxon>
        <taxon>Tracheophyta</taxon>
        <taxon>Spermatophyta</taxon>
        <taxon>Magnoliopsida</taxon>
        <taxon>eudicotyledons</taxon>
        <taxon>Gunneridae</taxon>
        <taxon>Pentapetalae</taxon>
        <taxon>asterids</taxon>
        <taxon>campanulids</taxon>
        <taxon>Asterales</taxon>
        <taxon>Asteraceae</taxon>
        <taxon>Asteroideae</taxon>
        <taxon>Heliantheae alliance</taxon>
        <taxon>Tageteae</taxon>
        <taxon>Tagetes</taxon>
    </lineage>
</organism>
<dbReference type="AlphaFoldDB" id="A0AAD8JLJ7"/>